<reference evidence="1 2" key="1">
    <citation type="submission" date="2019-06" db="EMBL/GenBank/DDBJ databases">
        <title>A chromosomal-level reference genome of Carpinus fangiana (Coryloideae, Betulaceae).</title>
        <authorList>
            <person name="Yang X."/>
            <person name="Wang Z."/>
            <person name="Zhang L."/>
            <person name="Hao G."/>
            <person name="Liu J."/>
            <person name="Yang Y."/>
        </authorList>
    </citation>
    <scope>NUCLEOTIDE SEQUENCE [LARGE SCALE GENOMIC DNA]</scope>
    <source>
        <strain evidence="1">Cfa_2016G</strain>
        <tissue evidence="1">Leaf</tissue>
    </source>
</reference>
<dbReference type="EMBL" id="CM017322">
    <property type="protein sequence ID" value="KAE8008593.1"/>
    <property type="molecule type" value="Genomic_DNA"/>
</dbReference>
<name>A0A5N6QR18_9ROSI</name>
<keyword evidence="2" id="KW-1185">Reference proteome</keyword>
<organism evidence="1 2">
    <name type="scientific">Carpinus fangiana</name>
    <dbReference type="NCBI Taxonomy" id="176857"/>
    <lineage>
        <taxon>Eukaryota</taxon>
        <taxon>Viridiplantae</taxon>
        <taxon>Streptophyta</taxon>
        <taxon>Embryophyta</taxon>
        <taxon>Tracheophyta</taxon>
        <taxon>Spermatophyta</taxon>
        <taxon>Magnoliopsida</taxon>
        <taxon>eudicotyledons</taxon>
        <taxon>Gunneridae</taxon>
        <taxon>Pentapetalae</taxon>
        <taxon>rosids</taxon>
        <taxon>fabids</taxon>
        <taxon>Fagales</taxon>
        <taxon>Betulaceae</taxon>
        <taxon>Carpinus</taxon>
    </lineage>
</organism>
<dbReference type="Proteomes" id="UP000327013">
    <property type="component" value="Chromosome 2"/>
</dbReference>
<sequence>MEAEAIGGFDLFDPGSINGILVQNFEPGNLVLVVDDRRVAVNHLWELKHHLLVRNDHKEVMDHCRMRQRNFNVG</sequence>
<evidence type="ECO:0000313" key="2">
    <source>
        <dbReference type="Proteomes" id="UP000327013"/>
    </source>
</evidence>
<protein>
    <submittedName>
        <fullName evidence="1">Uncharacterized protein</fullName>
    </submittedName>
</protein>
<gene>
    <name evidence="1" type="ORF">FH972_005090</name>
</gene>
<dbReference type="AlphaFoldDB" id="A0A5N6QR18"/>
<evidence type="ECO:0000313" key="1">
    <source>
        <dbReference type="EMBL" id="KAE8008593.1"/>
    </source>
</evidence>
<accession>A0A5N6QR18</accession>
<proteinExistence type="predicted"/>